<dbReference type="Gene3D" id="3.10.290.10">
    <property type="entry name" value="RNA-binding S4 domain"/>
    <property type="match status" value="1"/>
</dbReference>
<comment type="caution">
    <text evidence="10">The sequence shown here is derived from an EMBL/GenBank/DDBJ whole genome shotgun (WGS) entry which is preliminary data.</text>
</comment>
<dbReference type="Proteomes" id="UP000193685">
    <property type="component" value="Unassembled WGS sequence"/>
</dbReference>
<dbReference type="GO" id="GO:0005524">
    <property type="term" value="F:ATP binding"/>
    <property type="evidence" value="ECO:0007669"/>
    <property type="project" value="UniProtKB-KW"/>
</dbReference>
<evidence type="ECO:0000256" key="2">
    <source>
        <dbReference type="ARBA" id="ARBA00022598"/>
    </source>
</evidence>
<dbReference type="InterPro" id="IPR002305">
    <property type="entry name" value="aa-tRNA-synth_Ic"/>
</dbReference>
<dbReference type="GeneID" id="63786035"/>
<name>A0A1Y2FBR7_PROLT</name>
<dbReference type="GO" id="GO:0005829">
    <property type="term" value="C:cytosol"/>
    <property type="evidence" value="ECO:0007669"/>
    <property type="project" value="TreeGrafter"/>
</dbReference>
<keyword evidence="3 9" id="KW-0547">Nucleotide-binding</keyword>
<dbReference type="SUPFAM" id="SSF52374">
    <property type="entry name" value="Nucleotidylyl transferase"/>
    <property type="match status" value="1"/>
</dbReference>
<dbReference type="Gene3D" id="3.40.50.620">
    <property type="entry name" value="HUPs"/>
    <property type="match status" value="1"/>
</dbReference>
<dbReference type="GO" id="GO:0006437">
    <property type="term" value="P:tyrosyl-tRNA aminoacylation"/>
    <property type="evidence" value="ECO:0007669"/>
    <property type="project" value="InterPro"/>
</dbReference>
<dbReference type="InterPro" id="IPR036986">
    <property type="entry name" value="S4_RNA-bd_sf"/>
</dbReference>
<keyword evidence="11" id="KW-1185">Reference proteome</keyword>
<dbReference type="InterPro" id="IPR001412">
    <property type="entry name" value="aa-tRNA-synth_I_CS"/>
</dbReference>
<dbReference type="AlphaFoldDB" id="A0A1Y2FBR7"/>
<protein>
    <recommendedName>
        <fullName evidence="1 9">Tyrosine--tRNA ligase</fullName>
        <ecNumber evidence="1 9">6.1.1.1</ecNumber>
    </recommendedName>
    <alternativeName>
        <fullName evidence="7 9">Tyrosyl-tRNA synthetase</fullName>
    </alternativeName>
</protein>
<evidence type="ECO:0000256" key="9">
    <source>
        <dbReference type="RuleBase" id="RU361234"/>
    </source>
</evidence>
<sequence length="497" mass="55028">MCVPFRLYTPTLCTHANMLVRLPLYRTCRHTQAFRYTALTRCFSSTRNNRRFLIEELRQRGLVNTTTSPQLDHVLQNEHIKLYCGVDPTAASLHLGNLLTLMVLLHFHIRGHGAIALVGGATGRVGDPAGKSSQRDVIAQEIIADNVVKIKTQLQTFLDRGSEYAKSVNPELPVPGSSQVVNNAEWYDGLTFMEFMQTVGRNVRVQHMLNRDSVKNRISNAAGMSFGEFTYQLLQAYDFWCLHRDRGVRLQIGGSDQYGNITAGIDLVGRMQQQEQTKVQEVFGLTIPLLTTPTGEKFGKSAGNAIWLDPSMTSPFDLYQFFVKTPDSQVPIYLKLFSLLPLEEIDRLAVQHAEAPEKRVVHHILAREMLTLIHGKQRADQVSLATRLLFPADFADSGTASPTAKQIVEAFEGDGRLVKLPSKDVIGNTVAAILRATGSAESGKKAQALIAGGAVTRGLDAIKISSHKEAITGDWLLEDRLLVLRIGKSKFVLVQAI</sequence>
<evidence type="ECO:0000313" key="11">
    <source>
        <dbReference type="Proteomes" id="UP000193685"/>
    </source>
</evidence>
<dbReference type="STRING" id="56484.A0A1Y2FBR7"/>
<dbReference type="OrthoDB" id="337870at2759"/>
<dbReference type="EMBL" id="MCFI01000011">
    <property type="protein sequence ID" value="ORY81360.1"/>
    <property type="molecule type" value="Genomic_DNA"/>
</dbReference>
<gene>
    <name evidence="10" type="ORF">BCR37DRAFT_380167</name>
</gene>
<evidence type="ECO:0000256" key="7">
    <source>
        <dbReference type="ARBA" id="ARBA00033323"/>
    </source>
</evidence>
<dbReference type="InterPro" id="IPR002307">
    <property type="entry name" value="Tyr-tRNA-ligase"/>
</dbReference>
<keyword evidence="6 9" id="KW-0030">Aminoacyl-tRNA synthetase</keyword>
<dbReference type="Pfam" id="PF00579">
    <property type="entry name" value="tRNA-synt_1b"/>
    <property type="match status" value="1"/>
</dbReference>
<comment type="catalytic activity">
    <reaction evidence="8 9">
        <text>tRNA(Tyr) + L-tyrosine + ATP = L-tyrosyl-tRNA(Tyr) + AMP + diphosphate + H(+)</text>
        <dbReference type="Rhea" id="RHEA:10220"/>
        <dbReference type="Rhea" id="RHEA-COMP:9706"/>
        <dbReference type="Rhea" id="RHEA-COMP:9707"/>
        <dbReference type="ChEBI" id="CHEBI:15378"/>
        <dbReference type="ChEBI" id="CHEBI:30616"/>
        <dbReference type="ChEBI" id="CHEBI:33019"/>
        <dbReference type="ChEBI" id="CHEBI:58315"/>
        <dbReference type="ChEBI" id="CHEBI:78442"/>
        <dbReference type="ChEBI" id="CHEBI:78536"/>
        <dbReference type="ChEBI" id="CHEBI:456215"/>
        <dbReference type="EC" id="6.1.1.1"/>
    </reaction>
</comment>
<reference evidence="10 11" key="1">
    <citation type="submission" date="2016-07" db="EMBL/GenBank/DDBJ databases">
        <title>Pervasive Adenine N6-methylation of Active Genes in Fungi.</title>
        <authorList>
            <consortium name="DOE Joint Genome Institute"/>
            <person name="Mondo S.J."/>
            <person name="Dannebaum R.O."/>
            <person name="Kuo R.C."/>
            <person name="Labutti K."/>
            <person name="Haridas S."/>
            <person name="Kuo A."/>
            <person name="Salamov A."/>
            <person name="Ahrendt S.R."/>
            <person name="Lipzen A."/>
            <person name="Sullivan W."/>
            <person name="Andreopoulos W.B."/>
            <person name="Clum A."/>
            <person name="Lindquist E."/>
            <person name="Daum C."/>
            <person name="Ramamoorthy G.K."/>
            <person name="Gryganskyi A."/>
            <person name="Culley D."/>
            <person name="Magnuson J.K."/>
            <person name="James T.Y."/>
            <person name="O'Malley M.A."/>
            <person name="Stajich J.E."/>
            <person name="Spatafora J.W."/>
            <person name="Visel A."/>
            <person name="Grigoriev I.V."/>
        </authorList>
    </citation>
    <scope>NUCLEOTIDE SEQUENCE [LARGE SCALE GENOMIC DNA]</scope>
    <source>
        <strain evidence="10 11">12-1054</strain>
    </source>
</reference>
<dbReference type="OMA" id="YMMAKDS"/>
<keyword evidence="5 9" id="KW-0648">Protein biosynthesis</keyword>
<evidence type="ECO:0000256" key="5">
    <source>
        <dbReference type="ARBA" id="ARBA00022917"/>
    </source>
</evidence>
<proteinExistence type="inferred from homology"/>
<evidence type="ECO:0000256" key="6">
    <source>
        <dbReference type="ARBA" id="ARBA00023146"/>
    </source>
</evidence>
<dbReference type="RefSeq" id="XP_040724736.1">
    <property type="nucleotide sequence ID" value="XM_040869436.1"/>
</dbReference>
<evidence type="ECO:0000313" key="10">
    <source>
        <dbReference type="EMBL" id="ORY81360.1"/>
    </source>
</evidence>
<evidence type="ECO:0000256" key="1">
    <source>
        <dbReference type="ARBA" id="ARBA00013160"/>
    </source>
</evidence>
<dbReference type="EC" id="6.1.1.1" evidence="1 9"/>
<dbReference type="GO" id="GO:0005739">
    <property type="term" value="C:mitochondrion"/>
    <property type="evidence" value="ECO:0007669"/>
    <property type="project" value="TreeGrafter"/>
</dbReference>
<evidence type="ECO:0000256" key="8">
    <source>
        <dbReference type="ARBA" id="ARBA00048248"/>
    </source>
</evidence>
<dbReference type="PROSITE" id="PS00178">
    <property type="entry name" value="AA_TRNA_LIGASE_I"/>
    <property type="match status" value="1"/>
</dbReference>
<evidence type="ECO:0000256" key="4">
    <source>
        <dbReference type="ARBA" id="ARBA00022840"/>
    </source>
</evidence>
<accession>A0A1Y2FBR7</accession>
<organism evidence="10 11">
    <name type="scientific">Protomyces lactucae-debilis</name>
    <dbReference type="NCBI Taxonomy" id="2754530"/>
    <lineage>
        <taxon>Eukaryota</taxon>
        <taxon>Fungi</taxon>
        <taxon>Dikarya</taxon>
        <taxon>Ascomycota</taxon>
        <taxon>Taphrinomycotina</taxon>
        <taxon>Taphrinomycetes</taxon>
        <taxon>Taphrinales</taxon>
        <taxon>Protomycetaceae</taxon>
        <taxon>Protomyces</taxon>
    </lineage>
</organism>
<evidence type="ECO:0000256" key="3">
    <source>
        <dbReference type="ARBA" id="ARBA00022741"/>
    </source>
</evidence>
<dbReference type="GO" id="GO:0003723">
    <property type="term" value="F:RNA binding"/>
    <property type="evidence" value="ECO:0007669"/>
    <property type="project" value="InterPro"/>
</dbReference>
<dbReference type="InterPro" id="IPR014729">
    <property type="entry name" value="Rossmann-like_a/b/a_fold"/>
</dbReference>
<keyword evidence="2 9" id="KW-0436">Ligase</keyword>
<dbReference type="CDD" id="cd00805">
    <property type="entry name" value="TyrRS_core"/>
    <property type="match status" value="1"/>
</dbReference>
<dbReference type="FunFam" id="1.10.240.10:FF:000001">
    <property type="entry name" value="Tyrosine--tRNA ligase"/>
    <property type="match status" value="1"/>
</dbReference>
<dbReference type="HAMAP" id="MF_02006">
    <property type="entry name" value="Tyr_tRNA_synth_type1"/>
    <property type="match status" value="1"/>
</dbReference>
<dbReference type="Gene3D" id="1.10.240.10">
    <property type="entry name" value="Tyrosyl-Transfer RNA Synthetase"/>
    <property type="match status" value="1"/>
</dbReference>
<dbReference type="GO" id="GO:0004831">
    <property type="term" value="F:tyrosine-tRNA ligase activity"/>
    <property type="evidence" value="ECO:0007669"/>
    <property type="project" value="UniProtKB-EC"/>
</dbReference>
<dbReference type="PANTHER" id="PTHR11766:SF0">
    <property type="entry name" value="TYROSINE--TRNA LIGASE, MITOCHONDRIAL"/>
    <property type="match status" value="1"/>
</dbReference>
<dbReference type="PRINTS" id="PR01040">
    <property type="entry name" value="TRNASYNTHTYR"/>
</dbReference>
<dbReference type="InterPro" id="IPR024107">
    <property type="entry name" value="Tyr-tRNA-ligase_bac_1"/>
</dbReference>
<dbReference type="SUPFAM" id="SSF55174">
    <property type="entry name" value="Alpha-L RNA-binding motif"/>
    <property type="match status" value="1"/>
</dbReference>
<dbReference type="PANTHER" id="PTHR11766">
    <property type="entry name" value="TYROSYL-TRNA SYNTHETASE"/>
    <property type="match status" value="1"/>
</dbReference>
<keyword evidence="4 9" id="KW-0067">ATP-binding</keyword>
<comment type="similarity">
    <text evidence="9">Belongs to the class-I aminoacyl-tRNA synthetase family.</text>
</comment>
<dbReference type="InterPro" id="IPR024088">
    <property type="entry name" value="Tyr-tRNA-ligase_bac-type"/>
</dbReference>
<dbReference type="NCBIfam" id="TIGR00234">
    <property type="entry name" value="tyrS"/>
    <property type="match status" value="1"/>
</dbReference>